<dbReference type="InterPro" id="IPR050247">
    <property type="entry name" value="Met_Aminopeptidase_Type2"/>
</dbReference>
<comment type="cofactor">
    <cofactor evidence="2">
        <name>Mn(2+)</name>
        <dbReference type="ChEBI" id="CHEBI:29035"/>
    </cofactor>
</comment>
<dbReference type="PROSITE" id="PS01202">
    <property type="entry name" value="MAP_2"/>
    <property type="match status" value="1"/>
</dbReference>
<evidence type="ECO:0000256" key="5">
    <source>
        <dbReference type="ARBA" id="ARBA00022438"/>
    </source>
</evidence>
<dbReference type="GO" id="GO:0006508">
    <property type="term" value="P:proteolysis"/>
    <property type="evidence" value="ECO:0007669"/>
    <property type="project" value="UniProtKB-KW"/>
</dbReference>
<comment type="cofactor">
    <cofactor evidence="4">
        <name>Fe(2+)</name>
        <dbReference type="ChEBI" id="CHEBI:29033"/>
    </cofactor>
</comment>
<keyword evidence="6" id="KW-0645">Protease</keyword>
<feature type="non-terminal residue" evidence="10">
    <location>
        <position position="173"/>
    </location>
</feature>
<evidence type="ECO:0000313" key="10">
    <source>
        <dbReference type="EMBL" id="SVC82479.1"/>
    </source>
</evidence>
<dbReference type="GO" id="GO:0004239">
    <property type="term" value="F:initiator methionyl aminopeptidase activity"/>
    <property type="evidence" value="ECO:0007669"/>
    <property type="project" value="UniProtKB-EC"/>
</dbReference>
<evidence type="ECO:0000256" key="2">
    <source>
        <dbReference type="ARBA" id="ARBA00001936"/>
    </source>
</evidence>
<evidence type="ECO:0000256" key="1">
    <source>
        <dbReference type="ARBA" id="ARBA00000294"/>
    </source>
</evidence>
<dbReference type="GO" id="GO:0008235">
    <property type="term" value="F:metalloexopeptidase activity"/>
    <property type="evidence" value="ECO:0007669"/>
    <property type="project" value="TreeGrafter"/>
</dbReference>
<dbReference type="PRINTS" id="PR00599">
    <property type="entry name" value="MAPEPTIDASE"/>
</dbReference>
<proteinExistence type="predicted"/>
<comment type="catalytic activity">
    <reaction evidence="1">
        <text>Release of N-terminal amino acids, preferentially methionine, from peptides and arylamides.</text>
        <dbReference type="EC" id="3.4.11.18"/>
    </reaction>
</comment>
<accession>A0A382QA81</accession>
<keyword evidence="8" id="KW-0378">Hydrolase</keyword>
<dbReference type="PANTHER" id="PTHR45777">
    <property type="entry name" value="METHIONINE AMINOPEPTIDASE 2"/>
    <property type="match status" value="1"/>
</dbReference>
<protein>
    <recommendedName>
        <fullName evidence="9">Peptidase M24 domain-containing protein</fullName>
    </recommendedName>
</protein>
<gene>
    <name evidence="10" type="ORF">METZ01_LOCUS335333</name>
</gene>
<keyword evidence="5" id="KW-0031">Aminopeptidase</keyword>
<dbReference type="SUPFAM" id="SSF55920">
    <property type="entry name" value="Creatinase/aminopeptidase"/>
    <property type="match status" value="1"/>
</dbReference>
<dbReference type="EMBL" id="UINC01113089">
    <property type="protein sequence ID" value="SVC82479.1"/>
    <property type="molecule type" value="Genomic_DNA"/>
</dbReference>
<sequence>MGADLAFPVNMSVNSVAAHYCAIENDSSVLKEGDLLKLDIGVQIDGYIIDSAISIPIKTKKHDNLILAAREALDNAVKFVKPGIYTSDIGEVIESTIQKHGFKSIRNLSGHGIEQYNVHAGYNIPNYKAGGKFKLEKGMVIAIEPFATDGRGLVTEGKSSGIYELADKKQTRI</sequence>
<feature type="domain" description="Peptidase M24" evidence="9">
    <location>
        <begin position="4"/>
        <end position="163"/>
    </location>
</feature>
<organism evidence="10">
    <name type="scientific">marine metagenome</name>
    <dbReference type="NCBI Taxonomy" id="408172"/>
    <lineage>
        <taxon>unclassified sequences</taxon>
        <taxon>metagenomes</taxon>
        <taxon>ecological metagenomes</taxon>
    </lineage>
</organism>
<dbReference type="GO" id="GO:0046872">
    <property type="term" value="F:metal ion binding"/>
    <property type="evidence" value="ECO:0007669"/>
    <property type="project" value="UniProtKB-KW"/>
</dbReference>
<reference evidence="10" key="1">
    <citation type="submission" date="2018-05" db="EMBL/GenBank/DDBJ databases">
        <authorList>
            <person name="Lanie J.A."/>
            <person name="Ng W.-L."/>
            <person name="Kazmierczak K.M."/>
            <person name="Andrzejewski T.M."/>
            <person name="Davidsen T.M."/>
            <person name="Wayne K.J."/>
            <person name="Tettelin H."/>
            <person name="Glass J.I."/>
            <person name="Rusch D."/>
            <person name="Podicherti R."/>
            <person name="Tsui H.-C.T."/>
            <person name="Winkler M.E."/>
        </authorList>
    </citation>
    <scope>NUCLEOTIDE SEQUENCE</scope>
</reference>
<dbReference type="InterPro" id="IPR036005">
    <property type="entry name" value="Creatinase/aminopeptidase-like"/>
</dbReference>
<dbReference type="InterPro" id="IPR001714">
    <property type="entry name" value="Pept_M24_MAP"/>
</dbReference>
<dbReference type="PANTHER" id="PTHR45777:SF2">
    <property type="entry name" value="METHIONINE AMINOPEPTIDASE 2"/>
    <property type="match status" value="1"/>
</dbReference>
<evidence type="ECO:0000256" key="3">
    <source>
        <dbReference type="ARBA" id="ARBA00001941"/>
    </source>
</evidence>
<evidence type="ECO:0000256" key="7">
    <source>
        <dbReference type="ARBA" id="ARBA00022723"/>
    </source>
</evidence>
<dbReference type="AlphaFoldDB" id="A0A382QA81"/>
<name>A0A382QA81_9ZZZZ</name>
<dbReference type="Pfam" id="PF00557">
    <property type="entry name" value="Peptidase_M24"/>
    <property type="match status" value="1"/>
</dbReference>
<comment type="cofactor">
    <cofactor evidence="3">
        <name>Co(2+)</name>
        <dbReference type="ChEBI" id="CHEBI:48828"/>
    </cofactor>
</comment>
<dbReference type="Gene3D" id="3.90.230.10">
    <property type="entry name" value="Creatinase/methionine aminopeptidase superfamily"/>
    <property type="match status" value="1"/>
</dbReference>
<dbReference type="GO" id="GO:0005737">
    <property type="term" value="C:cytoplasm"/>
    <property type="evidence" value="ECO:0007669"/>
    <property type="project" value="TreeGrafter"/>
</dbReference>
<evidence type="ECO:0000256" key="6">
    <source>
        <dbReference type="ARBA" id="ARBA00022670"/>
    </source>
</evidence>
<dbReference type="InterPro" id="IPR000994">
    <property type="entry name" value="Pept_M24"/>
</dbReference>
<keyword evidence="7" id="KW-0479">Metal-binding</keyword>
<evidence type="ECO:0000256" key="8">
    <source>
        <dbReference type="ARBA" id="ARBA00022801"/>
    </source>
</evidence>
<evidence type="ECO:0000256" key="4">
    <source>
        <dbReference type="ARBA" id="ARBA00001954"/>
    </source>
</evidence>
<dbReference type="InterPro" id="IPR018349">
    <property type="entry name" value="Pept_M24A_MAP2_BS"/>
</dbReference>
<evidence type="ECO:0000259" key="9">
    <source>
        <dbReference type="Pfam" id="PF00557"/>
    </source>
</evidence>